<sequence length="136" mass="15465">MKEMTNKSKLISLENKRNHVVVTKVTQGEYSKICSAAKSCNMTVSSFVRARCLGYKPKNKLSNEEIKLLGNLAKCRIDMVNFANALSGLTNEQKLSLFRNYRVMFDWYERVVPITNAVVDYLQSVQKVNDFPSSST</sequence>
<dbReference type="Proteomes" id="UP000450161">
    <property type="component" value="Unassembled WGS sequence"/>
</dbReference>
<dbReference type="EMBL" id="VUNF01000047">
    <property type="protein sequence ID" value="MST78776.1"/>
    <property type="molecule type" value="Genomic_DNA"/>
</dbReference>
<accession>A0A6I2TY88</accession>
<name>A0A6I2TY88_9BACT</name>
<dbReference type="Pfam" id="PF21983">
    <property type="entry name" value="NikA-like"/>
    <property type="match status" value="1"/>
</dbReference>
<reference evidence="1 2" key="1">
    <citation type="submission" date="2019-08" db="EMBL/GenBank/DDBJ databases">
        <title>In-depth cultivation of the pig gut microbiome towards novel bacterial diversity and tailored functional studies.</title>
        <authorList>
            <person name="Wylensek D."/>
            <person name="Hitch T.C.A."/>
            <person name="Clavel T."/>
        </authorList>
    </citation>
    <scope>NUCLEOTIDE SEQUENCE [LARGE SCALE GENOMIC DNA]</scope>
    <source>
        <strain evidence="1 2">LKV-178-WT-2C</strain>
    </source>
</reference>
<dbReference type="InterPro" id="IPR053842">
    <property type="entry name" value="NikA-like"/>
</dbReference>
<comment type="caution">
    <text evidence="1">The sequence shown here is derived from an EMBL/GenBank/DDBJ whole genome shotgun (WGS) entry which is preliminary data.</text>
</comment>
<dbReference type="AlphaFoldDB" id="A0A6I2TY88"/>
<evidence type="ECO:0008006" key="3">
    <source>
        <dbReference type="Google" id="ProtNLM"/>
    </source>
</evidence>
<evidence type="ECO:0000313" key="2">
    <source>
        <dbReference type="Proteomes" id="UP000450161"/>
    </source>
</evidence>
<evidence type="ECO:0000313" key="1">
    <source>
        <dbReference type="EMBL" id="MST78776.1"/>
    </source>
</evidence>
<protein>
    <recommendedName>
        <fullName evidence="3">Metalloproteinase</fullName>
    </recommendedName>
</protein>
<proteinExistence type="predicted"/>
<organism evidence="1 2">
    <name type="scientific">Segatella copri</name>
    <dbReference type="NCBI Taxonomy" id="165179"/>
    <lineage>
        <taxon>Bacteria</taxon>
        <taxon>Pseudomonadati</taxon>
        <taxon>Bacteroidota</taxon>
        <taxon>Bacteroidia</taxon>
        <taxon>Bacteroidales</taxon>
        <taxon>Prevotellaceae</taxon>
        <taxon>Segatella</taxon>
    </lineage>
</organism>
<gene>
    <name evidence="1" type="ORF">FYJ72_14220</name>
</gene>
<dbReference type="RefSeq" id="WP_154483275.1">
    <property type="nucleotide sequence ID" value="NZ_VUNF01000047.1"/>
</dbReference>